<dbReference type="InterPro" id="IPR036322">
    <property type="entry name" value="WD40_repeat_dom_sf"/>
</dbReference>
<dbReference type="Gene3D" id="2.130.10.10">
    <property type="entry name" value="YVTN repeat-like/Quinoprotein amine dehydrogenase"/>
    <property type="match status" value="1"/>
</dbReference>
<dbReference type="OrthoDB" id="538223at2759"/>
<dbReference type="PANTHER" id="PTHR19872">
    <property type="entry name" value="UBIQUITIN LIGASE SPECIFICITY FACTOR/HREP PROTEIN"/>
    <property type="match status" value="1"/>
</dbReference>
<protein>
    <submittedName>
        <fullName evidence="2">WD40 repeat-like protein</fullName>
    </submittedName>
</protein>
<evidence type="ECO:0000313" key="2">
    <source>
        <dbReference type="EMBL" id="KAF2152519.1"/>
    </source>
</evidence>
<dbReference type="InterPro" id="IPR015943">
    <property type="entry name" value="WD40/YVTN_repeat-like_dom_sf"/>
</dbReference>
<evidence type="ECO:0000313" key="3">
    <source>
        <dbReference type="Proteomes" id="UP000799439"/>
    </source>
</evidence>
<dbReference type="SUPFAM" id="SSF50978">
    <property type="entry name" value="WD40 repeat-like"/>
    <property type="match status" value="1"/>
</dbReference>
<comment type="caution">
    <text evidence="2">The sequence shown here is derived from an EMBL/GenBank/DDBJ whole genome shotgun (WGS) entry which is preliminary data.</text>
</comment>
<organism evidence="2 3">
    <name type="scientific">Myriangium duriaei CBS 260.36</name>
    <dbReference type="NCBI Taxonomy" id="1168546"/>
    <lineage>
        <taxon>Eukaryota</taxon>
        <taxon>Fungi</taxon>
        <taxon>Dikarya</taxon>
        <taxon>Ascomycota</taxon>
        <taxon>Pezizomycotina</taxon>
        <taxon>Dothideomycetes</taxon>
        <taxon>Dothideomycetidae</taxon>
        <taxon>Myriangiales</taxon>
        <taxon>Myriangiaceae</taxon>
        <taxon>Myriangium</taxon>
    </lineage>
</organism>
<name>A0A9P4MJW9_9PEZI</name>
<accession>A0A9P4MJW9</accession>
<dbReference type="PANTHER" id="PTHR19872:SF7">
    <property type="entry name" value="F-BOX AND WD REPEAT DOMAIN CONTAINING PROTEIN 10B-RELATED"/>
    <property type="match status" value="1"/>
</dbReference>
<dbReference type="EMBL" id="ML996086">
    <property type="protein sequence ID" value="KAF2152519.1"/>
    <property type="molecule type" value="Genomic_DNA"/>
</dbReference>
<dbReference type="InterPro" id="IPR002372">
    <property type="entry name" value="PQQ_rpt_dom"/>
</dbReference>
<sequence length="375" mass="40812">MELVSSSNIPCTPDGEHPTLVAGALSSNAKYVSAALTDSSLHVFSIDGSHKLKVTDPSGNIIWAHMILDDDILVSGSSDGILRAYNIADGRLLDELPPIKVSSNESLDDGRDRNPGAIRRLYYLHSKPGSVFVTTVSGSIHQWETGSTNYRHDFLGGHSSTIFDIKPFAEGTRFVSMAPRYQSLAAWDVVSGTMLWTNTQDSDVFSIAIAHERVVFGREDGVIKIARLEDGMELAAFNAHKGLINGIIFSNNLFISTDVYGFAKVWSMPAGDVSLQLVRSEKLYDHAVTARCMLGSWLVTAGKHGGAADNVCGLDYRMKICKVHGDEQGDGLESPREIGLPVMVIWGIASLHSLRSVATAVMKRGRPVLEIWKKL</sequence>
<feature type="domain" description="Pyrrolo-quinoline quinone repeat" evidence="1">
    <location>
        <begin position="129"/>
        <end position="233"/>
    </location>
</feature>
<dbReference type="InterPro" id="IPR051075">
    <property type="entry name" value="SCF_subunit_WD-repeat"/>
</dbReference>
<gene>
    <name evidence="2" type="ORF">K461DRAFT_294176</name>
</gene>
<dbReference type="Proteomes" id="UP000799439">
    <property type="component" value="Unassembled WGS sequence"/>
</dbReference>
<evidence type="ECO:0000259" key="1">
    <source>
        <dbReference type="Pfam" id="PF13360"/>
    </source>
</evidence>
<keyword evidence="3" id="KW-1185">Reference proteome</keyword>
<dbReference type="Pfam" id="PF13360">
    <property type="entry name" value="PQQ_2"/>
    <property type="match status" value="1"/>
</dbReference>
<reference evidence="2" key="1">
    <citation type="journal article" date="2020" name="Stud. Mycol.">
        <title>101 Dothideomycetes genomes: a test case for predicting lifestyles and emergence of pathogens.</title>
        <authorList>
            <person name="Haridas S."/>
            <person name="Albert R."/>
            <person name="Binder M."/>
            <person name="Bloem J."/>
            <person name="Labutti K."/>
            <person name="Salamov A."/>
            <person name="Andreopoulos B."/>
            <person name="Baker S."/>
            <person name="Barry K."/>
            <person name="Bills G."/>
            <person name="Bluhm B."/>
            <person name="Cannon C."/>
            <person name="Castanera R."/>
            <person name="Culley D."/>
            <person name="Daum C."/>
            <person name="Ezra D."/>
            <person name="Gonzalez J."/>
            <person name="Henrissat B."/>
            <person name="Kuo A."/>
            <person name="Liang C."/>
            <person name="Lipzen A."/>
            <person name="Lutzoni F."/>
            <person name="Magnuson J."/>
            <person name="Mondo S."/>
            <person name="Nolan M."/>
            <person name="Ohm R."/>
            <person name="Pangilinan J."/>
            <person name="Park H.-J."/>
            <person name="Ramirez L."/>
            <person name="Alfaro M."/>
            <person name="Sun H."/>
            <person name="Tritt A."/>
            <person name="Yoshinaga Y."/>
            <person name="Zwiers L.-H."/>
            <person name="Turgeon B."/>
            <person name="Goodwin S."/>
            <person name="Spatafora J."/>
            <person name="Crous P."/>
            <person name="Grigoriev I."/>
        </authorList>
    </citation>
    <scope>NUCLEOTIDE SEQUENCE</scope>
    <source>
        <strain evidence="2">CBS 260.36</strain>
    </source>
</reference>
<dbReference type="AlphaFoldDB" id="A0A9P4MJW9"/>
<proteinExistence type="predicted"/>